<name>A8NZD6_COPC7</name>
<evidence type="ECO:0000256" key="1">
    <source>
        <dbReference type="ARBA" id="ARBA00009005"/>
    </source>
</evidence>
<dbReference type="InterPro" id="IPR029030">
    <property type="entry name" value="Caspase-like_dom_sf"/>
</dbReference>
<dbReference type="GO" id="GO:0006915">
    <property type="term" value="P:apoptotic process"/>
    <property type="evidence" value="ECO:0007669"/>
    <property type="project" value="UniProtKB-KW"/>
</dbReference>
<dbReference type="OMA" id="CHREEDR"/>
<evidence type="ECO:0000313" key="6">
    <source>
        <dbReference type="Proteomes" id="UP000001861"/>
    </source>
</evidence>
<gene>
    <name evidence="5" type="ORF">CC1G_08667</name>
</gene>
<feature type="domain" description="Peptidase C14 caspase" evidence="4">
    <location>
        <begin position="33"/>
        <end position="289"/>
    </location>
</feature>
<evidence type="ECO:0000256" key="3">
    <source>
        <dbReference type="ARBA" id="ARBA00022807"/>
    </source>
</evidence>
<dbReference type="Pfam" id="PF00656">
    <property type="entry name" value="Peptidase_C14"/>
    <property type="match status" value="1"/>
</dbReference>
<dbReference type="PANTHER" id="PTHR48104:SF30">
    <property type="entry name" value="METACASPASE-1"/>
    <property type="match status" value="1"/>
</dbReference>
<dbReference type="OrthoDB" id="3223806at2759"/>
<dbReference type="GeneID" id="6014214"/>
<dbReference type="eggNOG" id="ENOG502SMQJ">
    <property type="taxonomic scope" value="Eukaryota"/>
</dbReference>
<sequence>MSVRANFLTFYSLLQRLPPQTQPQPEPTKSNVYALIIGINTYLAKNEFNDLSAAVSDADSVQSFLLNRLKVPSSHIINLRNTEATRAAILQAFDDLIKITAEEPNPAFIIYYAGHGARAEKPVEWESWATSGTYIELLCPCDIGVIREDGSVVEGIPDRTICAQLNKISFLRGNNITLILDCCCSAGLNRSANDAQYTPRRIENPPPISPQTDTEIITEDEETTGTRSLSTAAGFIGKYNDSHVLMAACGREQSAYEHEGKGLFTRQLLGVLQRSGSLTLTYDALLARLKMPAWQTPHFEGKNLNRLIFNVRGSRSDPFLIPVQRTKNENGTYTYTLEAGLAQGIEPNSRFDAYKENILNRGEGGRRNPVLGSLIATKVDAFTSVLEPLPEQKFPVPAEQTFFARWSDPSRQPVYIYSKDKDWINSIFPPDVAQRLGVMIADKEDQASLVLTPDPTEDVVYFDRNDTLAKPFIGSRFHHTVNKTPPEPIHEVVRAWRHFYYHLSRPSPREFPEVRMELNYLKEEEEDDELILVRTGKNLIEGEPAYVEVKTVHDTEEEEGYVGMTLFNDGDNYLYPHIFYFDPNDLTIVQWETTQHGAGAAKFKPMGVDCPLPPHSTLPLGYGTGGEPWQFEFEDGKEKDLGFFKLFITASPANFSSIRQDSPFEATRSSIVPGDPIAKEKLDPNAWGSRIFTVVQLLRTAH</sequence>
<dbReference type="GO" id="GO:0006508">
    <property type="term" value="P:proteolysis"/>
    <property type="evidence" value="ECO:0007669"/>
    <property type="project" value="InterPro"/>
</dbReference>
<dbReference type="HOGENOM" id="CLU_011935_1_0_1"/>
<dbReference type="VEuPathDB" id="FungiDB:CC1G_08667"/>
<keyword evidence="3" id="KW-0378">Hydrolase</keyword>
<dbReference type="InParanoid" id="A8NZD6"/>
<evidence type="ECO:0000259" key="4">
    <source>
        <dbReference type="Pfam" id="PF00656"/>
    </source>
</evidence>
<protein>
    <recommendedName>
        <fullName evidence="4">Peptidase C14 caspase domain-containing protein</fullName>
    </recommendedName>
</protein>
<dbReference type="PANTHER" id="PTHR48104">
    <property type="entry name" value="METACASPASE-4"/>
    <property type="match status" value="1"/>
</dbReference>
<dbReference type="KEGG" id="cci:CC1G_08667"/>
<organism evidence="5 6">
    <name type="scientific">Coprinopsis cinerea (strain Okayama-7 / 130 / ATCC MYA-4618 / FGSC 9003)</name>
    <name type="common">Inky cap fungus</name>
    <name type="synonym">Hormographiella aspergillata</name>
    <dbReference type="NCBI Taxonomy" id="240176"/>
    <lineage>
        <taxon>Eukaryota</taxon>
        <taxon>Fungi</taxon>
        <taxon>Dikarya</taxon>
        <taxon>Basidiomycota</taxon>
        <taxon>Agaricomycotina</taxon>
        <taxon>Agaricomycetes</taxon>
        <taxon>Agaricomycetidae</taxon>
        <taxon>Agaricales</taxon>
        <taxon>Agaricineae</taxon>
        <taxon>Psathyrellaceae</taxon>
        <taxon>Coprinopsis</taxon>
    </lineage>
</organism>
<keyword evidence="2" id="KW-0053">Apoptosis</keyword>
<proteinExistence type="inferred from homology"/>
<evidence type="ECO:0000313" key="5">
    <source>
        <dbReference type="EMBL" id="EAU84126.2"/>
    </source>
</evidence>
<comment type="similarity">
    <text evidence="1">Belongs to the peptidase C14B family.</text>
</comment>
<keyword evidence="6" id="KW-1185">Reference proteome</keyword>
<dbReference type="AlphaFoldDB" id="A8NZD6"/>
<dbReference type="GO" id="GO:0004197">
    <property type="term" value="F:cysteine-type endopeptidase activity"/>
    <property type="evidence" value="ECO:0007669"/>
    <property type="project" value="InterPro"/>
</dbReference>
<dbReference type="EMBL" id="AACS02000006">
    <property type="protein sequence ID" value="EAU84126.2"/>
    <property type="molecule type" value="Genomic_DNA"/>
</dbReference>
<dbReference type="InterPro" id="IPR050452">
    <property type="entry name" value="Metacaspase"/>
</dbReference>
<dbReference type="RefSeq" id="XP_001837654.2">
    <property type="nucleotide sequence ID" value="XM_001837602.2"/>
</dbReference>
<reference evidence="5 6" key="1">
    <citation type="journal article" date="2010" name="Proc. Natl. Acad. Sci. U.S.A.">
        <title>Insights into evolution of multicellular fungi from the assembled chromosomes of the mushroom Coprinopsis cinerea (Coprinus cinereus).</title>
        <authorList>
            <person name="Stajich J.E."/>
            <person name="Wilke S.K."/>
            <person name="Ahren D."/>
            <person name="Au C.H."/>
            <person name="Birren B.W."/>
            <person name="Borodovsky M."/>
            <person name="Burns C."/>
            <person name="Canback B."/>
            <person name="Casselton L.A."/>
            <person name="Cheng C.K."/>
            <person name="Deng J."/>
            <person name="Dietrich F.S."/>
            <person name="Fargo D.C."/>
            <person name="Farman M.L."/>
            <person name="Gathman A.C."/>
            <person name="Goldberg J."/>
            <person name="Guigo R."/>
            <person name="Hoegger P.J."/>
            <person name="Hooker J.B."/>
            <person name="Huggins A."/>
            <person name="James T.Y."/>
            <person name="Kamada T."/>
            <person name="Kilaru S."/>
            <person name="Kodira C."/>
            <person name="Kues U."/>
            <person name="Kupfer D."/>
            <person name="Kwan H.S."/>
            <person name="Lomsadze A."/>
            <person name="Li W."/>
            <person name="Lilly W.W."/>
            <person name="Ma L.J."/>
            <person name="Mackey A.J."/>
            <person name="Manning G."/>
            <person name="Martin F."/>
            <person name="Muraguchi H."/>
            <person name="Natvig D.O."/>
            <person name="Palmerini H."/>
            <person name="Ramesh M.A."/>
            <person name="Rehmeyer C.J."/>
            <person name="Roe B.A."/>
            <person name="Shenoy N."/>
            <person name="Stanke M."/>
            <person name="Ter-Hovhannisyan V."/>
            <person name="Tunlid A."/>
            <person name="Velagapudi R."/>
            <person name="Vision T.J."/>
            <person name="Zeng Q."/>
            <person name="Zolan M.E."/>
            <person name="Pukkila P.J."/>
        </authorList>
    </citation>
    <scope>NUCLEOTIDE SEQUENCE [LARGE SCALE GENOMIC DNA]</scope>
    <source>
        <strain evidence="6">Okayama-7 / 130 / ATCC MYA-4618 / FGSC 9003</strain>
    </source>
</reference>
<dbReference type="Proteomes" id="UP000001861">
    <property type="component" value="Unassembled WGS sequence"/>
</dbReference>
<dbReference type="InterPro" id="IPR011600">
    <property type="entry name" value="Pept_C14_caspase"/>
</dbReference>
<accession>A8NZD6</accession>
<evidence type="ECO:0000256" key="2">
    <source>
        <dbReference type="ARBA" id="ARBA00022703"/>
    </source>
</evidence>
<keyword evidence="3" id="KW-0788">Thiol protease</keyword>
<comment type="caution">
    <text evidence="5">The sequence shown here is derived from an EMBL/GenBank/DDBJ whole genome shotgun (WGS) entry which is preliminary data.</text>
</comment>
<keyword evidence="3" id="KW-0645">Protease</keyword>
<dbReference type="Gene3D" id="3.40.50.1460">
    <property type="match status" value="1"/>
</dbReference>
<dbReference type="SUPFAM" id="SSF52129">
    <property type="entry name" value="Caspase-like"/>
    <property type="match status" value="1"/>
</dbReference>
<dbReference type="GO" id="GO:0005737">
    <property type="term" value="C:cytoplasm"/>
    <property type="evidence" value="ECO:0007669"/>
    <property type="project" value="TreeGrafter"/>
</dbReference>